<keyword evidence="4" id="KW-0119">Carbohydrate metabolism</keyword>
<dbReference type="GO" id="GO:0005737">
    <property type="term" value="C:cytoplasm"/>
    <property type="evidence" value="ECO:0007669"/>
    <property type="project" value="TreeGrafter"/>
</dbReference>
<evidence type="ECO:0000256" key="5">
    <source>
        <dbReference type="ARBA" id="ARBA00032300"/>
    </source>
</evidence>
<evidence type="ECO:0000256" key="1">
    <source>
        <dbReference type="ARBA" id="ARBA00006206"/>
    </source>
</evidence>
<dbReference type="GO" id="GO:0006006">
    <property type="term" value="P:glucose metabolic process"/>
    <property type="evidence" value="ECO:0007669"/>
    <property type="project" value="TreeGrafter"/>
</dbReference>
<dbReference type="Proteomes" id="UP000823615">
    <property type="component" value="Unassembled WGS sequence"/>
</dbReference>
<comment type="similarity">
    <text evidence="1">Belongs to the aldose epimerase family.</text>
</comment>
<evidence type="ECO:0000256" key="6">
    <source>
        <dbReference type="ARBA" id="ARBA00033373"/>
    </source>
</evidence>
<evidence type="ECO:0000256" key="3">
    <source>
        <dbReference type="ARBA" id="ARBA00023235"/>
    </source>
</evidence>
<dbReference type="GO" id="GO:0004034">
    <property type="term" value="F:aldose 1-epimerase activity"/>
    <property type="evidence" value="ECO:0007669"/>
    <property type="project" value="TreeGrafter"/>
</dbReference>
<dbReference type="InterPro" id="IPR008183">
    <property type="entry name" value="Aldose_1/G6P_1-epimerase"/>
</dbReference>
<name>A0A9D9DZW5_9SPIO</name>
<dbReference type="AlphaFoldDB" id="A0A9D9DZW5"/>
<dbReference type="GO" id="GO:0030246">
    <property type="term" value="F:carbohydrate binding"/>
    <property type="evidence" value="ECO:0007669"/>
    <property type="project" value="InterPro"/>
</dbReference>
<dbReference type="Pfam" id="PF01263">
    <property type="entry name" value="Aldose_epim"/>
    <property type="match status" value="1"/>
</dbReference>
<evidence type="ECO:0000256" key="4">
    <source>
        <dbReference type="ARBA" id="ARBA00023277"/>
    </source>
</evidence>
<dbReference type="Gene3D" id="2.70.98.10">
    <property type="match status" value="1"/>
</dbReference>
<proteinExistence type="inferred from homology"/>
<keyword evidence="3" id="KW-0413">Isomerase</keyword>
<reference evidence="7" key="1">
    <citation type="submission" date="2020-10" db="EMBL/GenBank/DDBJ databases">
        <authorList>
            <person name="Gilroy R."/>
        </authorList>
    </citation>
    <scope>NUCLEOTIDE SEQUENCE</scope>
    <source>
        <strain evidence="7">7293</strain>
    </source>
</reference>
<dbReference type="CDD" id="cd09019">
    <property type="entry name" value="galactose_mutarotase_like"/>
    <property type="match status" value="1"/>
</dbReference>
<dbReference type="PANTHER" id="PTHR10091:SF0">
    <property type="entry name" value="GALACTOSE MUTAROTASE"/>
    <property type="match status" value="1"/>
</dbReference>
<evidence type="ECO:0000313" key="8">
    <source>
        <dbReference type="Proteomes" id="UP000823615"/>
    </source>
</evidence>
<evidence type="ECO:0000313" key="7">
    <source>
        <dbReference type="EMBL" id="MBO8436646.1"/>
    </source>
</evidence>
<accession>A0A9D9DZW5</accession>
<dbReference type="InterPro" id="IPR011013">
    <property type="entry name" value="Gal_mutarotase_sf_dom"/>
</dbReference>
<dbReference type="InterPro" id="IPR018052">
    <property type="entry name" value="Ald1_epimerase_CS"/>
</dbReference>
<dbReference type="EMBL" id="JADIMT010000075">
    <property type="protein sequence ID" value="MBO8436646.1"/>
    <property type="molecule type" value="Genomic_DNA"/>
</dbReference>
<dbReference type="PROSITE" id="PS00545">
    <property type="entry name" value="ALDOSE_1_EPIMERASE"/>
    <property type="match status" value="1"/>
</dbReference>
<protein>
    <recommendedName>
        <fullName evidence="2">Aldose 1-epimerase</fullName>
    </recommendedName>
    <alternativeName>
        <fullName evidence="6">Galactose mutarotase</fullName>
    </alternativeName>
    <alternativeName>
        <fullName evidence="5">Type-1 mutarotase</fullName>
    </alternativeName>
</protein>
<gene>
    <name evidence="7" type="ORF">IAA97_06675</name>
</gene>
<dbReference type="InterPro" id="IPR014718">
    <property type="entry name" value="GH-type_carb-bd"/>
</dbReference>
<dbReference type="SUPFAM" id="SSF74650">
    <property type="entry name" value="Galactose mutarotase-like"/>
    <property type="match status" value="1"/>
</dbReference>
<dbReference type="PANTHER" id="PTHR10091">
    <property type="entry name" value="ALDOSE-1-EPIMERASE"/>
    <property type="match status" value="1"/>
</dbReference>
<evidence type="ECO:0000256" key="2">
    <source>
        <dbReference type="ARBA" id="ARBA00014165"/>
    </source>
</evidence>
<organism evidence="7 8">
    <name type="scientific">Candidatus Ornithospirochaeta stercoripullorum</name>
    <dbReference type="NCBI Taxonomy" id="2840899"/>
    <lineage>
        <taxon>Bacteria</taxon>
        <taxon>Pseudomonadati</taxon>
        <taxon>Spirochaetota</taxon>
        <taxon>Spirochaetia</taxon>
        <taxon>Spirochaetales</taxon>
        <taxon>Spirochaetaceae</taxon>
        <taxon>Spirochaetaceae incertae sedis</taxon>
        <taxon>Candidatus Ornithospirochaeta</taxon>
    </lineage>
</organism>
<dbReference type="GO" id="GO:0033499">
    <property type="term" value="P:galactose catabolic process via UDP-galactose, Leloir pathway"/>
    <property type="evidence" value="ECO:0007669"/>
    <property type="project" value="TreeGrafter"/>
</dbReference>
<reference evidence="7" key="2">
    <citation type="journal article" date="2021" name="PeerJ">
        <title>Extensive microbial diversity within the chicken gut microbiome revealed by metagenomics and culture.</title>
        <authorList>
            <person name="Gilroy R."/>
            <person name="Ravi A."/>
            <person name="Getino M."/>
            <person name="Pursley I."/>
            <person name="Horton D.L."/>
            <person name="Alikhan N.F."/>
            <person name="Baker D."/>
            <person name="Gharbi K."/>
            <person name="Hall N."/>
            <person name="Watson M."/>
            <person name="Adriaenssens E.M."/>
            <person name="Foster-Nyarko E."/>
            <person name="Jarju S."/>
            <person name="Secka A."/>
            <person name="Antonio M."/>
            <person name="Oren A."/>
            <person name="Chaudhuri R.R."/>
            <person name="La Ragione R."/>
            <person name="Hildebrand F."/>
            <person name="Pallen M.J."/>
        </authorList>
    </citation>
    <scope>NUCLEOTIDE SEQUENCE</scope>
    <source>
        <strain evidence="7">7293</strain>
    </source>
</reference>
<sequence length="317" mass="35462">MTEVRKIDDKVSEIIITEGEYRVSIYTYGAILHSFSHRDRDIVLGYDDYKDYLTAPGHLSEVVGPFANRIANASFCMDGKIYQLEKNNGENNLHSGSKNFGQKFWKIDSTDDCSVTLSLESPEDGGFPGSHHAIVRYSLTSDGTLKLEYTISSEHKCPVNVTNHAYFNLNGEGDIREHKAMLDASEYLKTDSSLIPIKRESVEGSDYDFRTLRAIGEKHGGDYDNCFIFSGEKKAVVENDDYSLEVTTDLPAVHFYTASSLSSLVPGKGGRMLQPFGGFALETEFFPDFPNHADYPGAYTEAGKPFSTWTQFRLTKK</sequence>
<comment type="caution">
    <text evidence="7">The sequence shown here is derived from an EMBL/GenBank/DDBJ whole genome shotgun (WGS) entry which is preliminary data.</text>
</comment>
<dbReference type="InterPro" id="IPR047215">
    <property type="entry name" value="Galactose_mutarotase-like"/>
</dbReference>